<dbReference type="GO" id="GO:0030894">
    <property type="term" value="C:replisome"/>
    <property type="evidence" value="ECO:0007669"/>
    <property type="project" value="TreeGrafter"/>
</dbReference>
<dbReference type="InterPro" id="IPR014001">
    <property type="entry name" value="Helicase_ATP-bd"/>
</dbReference>
<dbReference type="InterPro" id="IPR036388">
    <property type="entry name" value="WH-like_DNA-bd_sf"/>
</dbReference>
<evidence type="ECO:0000256" key="4">
    <source>
        <dbReference type="ARBA" id="ARBA00022723"/>
    </source>
</evidence>
<evidence type="ECO:0000256" key="2">
    <source>
        <dbReference type="ARBA" id="ARBA00001947"/>
    </source>
</evidence>
<dbReference type="SUPFAM" id="SSF46785">
    <property type="entry name" value="Winged helix' DNA-binding domain"/>
    <property type="match status" value="1"/>
</dbReference>
<evidence type="ECO:0000256" key="10">
    <source>
        <dbReference type="ARBA" id="ARBA00022840"/>
    </source>
</evidence>
<protein>
    <recommendedName>
        <fullName evidence="16">DNA helicase RecQ</fullName>
        <ecNumber evidence="16">5.6.2.4</ecNumber>
    </recommendedName>
</protein>
<dbReference type="EC" id="5.6.2.4" evidence="16"/>
<dbReference type="SMART" id="SM00341">
    <property type="entry name" value="HRDC"/>
    <property type="match status" value="1"/>
</dbReference>
<dbReference type="InterPro" id="IPR032284">
    <property type="entry name" value="RecQ_Zn-bd"/>
</dbReference>
<evidence type="ECO:0000256" key="9">
    <source>
        <dbReference type="ARBA" id="ARBA00022833"/>
    </source>
</evidence>
<dbReference type="InterPro" id="IPR027417">
    <property type="entry name" value="P-loop_NTPase"/>
</dbReference>
<dbReference type="GO" id="GO:0006281">
    <property type="term" value="P:DNA repair"/>
    <property type="evidence" value="ECO:0007669"/>
    <property type="project" value="UniProtKB-KW"/>
</dbReference>
<keyword evidence="5" id="KW-0547">Nucleotide-binding</keyword>
<keyword evidence="12" id="KW-0233">DNA recombination</keyword>
<proteinExistence type="inferred from homology"/>
<dbReference type="GO" id="GO:0005524">
    <property type="term" value="F:ATP binding"/>
    <property type="evidence" value="ECO:0007669"/>
    <property type="project" value="UniProtKB-KW"/>
</dbReference>
<dbReference type="RefSeq" id="WP_148623100.1">
    <property type="nucleotide sequence ID" value="NZ_SDGZ01000018.1"/>
</dbReference>
<keyword evidence="21" id="KW-1185">Reference proteome</keyword>
<keyword evidence="11" id="KW-0238">DNA-binding</keyword>
<sequence length="594" mass="67155">MTPLEILQTTFGYKDFRAGQAEIIENILAGQRTLGVMPTGGGKSLTYQIPALLLPGTTIVVSPLISLMQNQVDELLTAGISATMINSALDFETLREREWRMRNGEYKLVYIAPERLEDANFYQLLTETQVALIVIDEVHVLSQWGHDFRPSYLHAVELIDRLPNQPYLMALTATATDRVQADLEARLRIQKKIVTGFARQNLILKIEKGLSEREKQAYILRYLENHSGEVGIIYAGTRKKVDELTEFLQTHNIKSVGYHAGMSDGDRKAAQEAFLYDAVDVIVATNAFGMGINKTNVRYIIHATLPGSVEAYYQEIGRAGRDGLDSEAILLYSPADIRLQRFFIDNGQHDDATYRQHEYQKLQEMTNFAATQMCLPRYIMQYFGEDMEDCGRCSNCTDQREMVDVTEDAQKVLSNIYRMTQTGHQASKTTAVQVLRGKLADKLSWTRFDELPTYGIMEKTTLKKLNSFMDYLIADNYIQMQGEYNSLSLTGLGAQVLKGKQKVTQRQAVTDPAYERLTKAVGGALFEKMREKRLELARAAGNPPYTIFSDQTLMELSVKKPKNLQELLAINGIGAVKADKYGEIFMQIIEEFKE</sequence>
<keyword evidence="4" id="KW-0479">Metal-binding</keyword>
<dbReference type="EMBL" id="SDGZ01000018">
    <property type="protein sequence ID" value="TYC48499.1"/>
    <property type="molecule type" value="Genomic_DNA"/>
</dbReference>
<dbReference type="Gene3D" id="1.10.10.10">
    <property type="entry name" value="Winged helix-like DNA-binding domain superfamily/Winged helix DNA-binding domain"/>
    <property type="match status" value="1"/>
</dbReference>
<comment type="similarity">
    <text evidence="3">Belongs to the helicase family. RecQ subfamily.</text>
</comment>
<dbReference type="Pfam" id="PF16124">
    <property type="entry name" value="RecQ_Zn_bind"/>
    <property type="match status" value="1"/>
</dbReference>
<dbReference type="InterPro" id="IPR036390">
    <property type="entry name" value="WH_DNA-bd_sf"/>
</dbReference>
<dbReference type="PROSITE" id="PS51194">
    <property type="entry name" value="HELICASE_CTER"/>
    <property type="match status" value="1"/>
</dbReference>
<keyword evidence="9" id="KW-0862">Zinc</keyword>
<dbReference type="SMART" id="SM00487">
    <property type="entry name" value="DEXDc"/>
    <property type="match status" value="1"/>
</dbReference>
<reference evidence="20 21" key="1">
    <citation type="submission" date="2019-01" db="EMBL/GenBank/DDBJ databases">
        <title>Weissella sp. nov., a novel lactic acid bacterium isolated from animal feces.</title>
        <authorList>
            <person name="Wang L.-T."/>
        </authorList>
    </citation>
    <scope>NUCLEOTIDE SEQUENCE [LARGE SCALE GENOMIC DNA]</scope>
    <source>
        <strain evidence="20 21">8H-2</strain>
    </source>
</reference>
<dbReference type="SMART" id="SM00956">
    <property type="entry name" value="RQC"/>
    <property type="match status" value="1"/>
</dbReference>
<dbReference type="InterPro" id="IPR011545">
    <property type="entry name" value="DEAD/DEAH_box_helicase_dom"/>
</dbReference>
<keyword evidence="13" id="KW-0234">DNA repair</keyword>
<dbReference type="Pfam" id="PF00570">
    <property type="entry name" value="HRDC"/>
    <property type="match status" value="1"/>
</dbReference>
<dbReference type="GO" id="GO:0006260">
    <property type="term" value="P:DNA replication"/>
    <property type="evidence" value="ECO:0007669"/>
    <property type="project" value="InterPro"/>
</dbReference>
<feature type="domain" description="Helicase C-terminal" evidence="19">
    <location>
        <begin position="205"/>
        <end position="366"/>
    </location>
</feature>
<dbReference type="AlphaFoldDB" id="A0A6C2C451"/>
<evidence type="ECO:0000256" key="13">
    <source>
        <dbReference type="ARBA" id="ARBA00023204"/>
    </source>
</evidence>
<comment type="catalytic activity">
    <reaction evidence="15">
        <text>Couples ATP hydrolysis with the unwinding of duplex DNA by translocating in the 3'-5' direction.</text>
        <dbReference type="EC" id="5.6.2.4"/>
    </reaction>
</comment>
<dbReference type="GO" id="GO:0043590">
    <property type="term" value="C:bacterial nucleoid"/>
    <property type="evidence" value="ECO:0007669"/>
    <property type="project" value="TreeGrafter"/>
</dbReference>
<feature type="domain" description="Helicase ATP-binding" evidence="18">
    <location>
        <begin position="24"/>
        <end position="193"/>
    </location>
</feature>
<name>A0A6C2C451_9LACO</name>
<evidence type="ECO:0000256" key="7">
    <source>
        <dbReference type="ARBA" id="ARBA00022801"/>
    </source>
</evidence>
<dbReference type="NCBIfam" id="TIGR01389">
    <property type="entry name" value="recQ"/>
    <property type="match status" value="1"/>
</dbReference>
<dbReference type="InterPro" id="IPR018982">
    <property type="entry name" value="RQC_domain"/>
</dbReference>
<dbReference type="SMART" id="SM00490">
    <property type="entry name" value="HELICc"/>
    <property type="match status" value="1"/>
</dbReference>
<organism evidence="20 21">
    <name type="scientific">Weissella muntiaci</name>
    <dbReference type="NCBI Taxonomy" id="2508881"/>
    <lineage>
        <taxon>Bacteria</taxon>
        <taxon>Bacillati</taxon>
        <taxon>Bacillota</taxon>
        <taxon>Bacilli</taxon>
        <taxon>Lactobacillales</taxon>
        <taxon>Lactobacillaceae</taxon>
        <taxon>Weissella</taxon>
    </lineage>
</organism>
<evidence type="ECO:0000256" key="6">
    <source>
        <dbReference type="ARBA" id="ARBA00022763"/>
    </source>
</evidence>
<dbReference type="GO" id="GO:0046872">
    <property type="term" value="F:metal ion binding"/>
    <property type="evidence" value="ECO:0007669"/>
    <property type="project" value="UniProtKB-KW"/>
</dbReference>
<dbReference type="SUPFAM" id="SSF47819">
    <property type="entry name" value="HRDC-like"/>
    <property type="match status" value="1"/>
</dbReference>
<evidence type="ECO:0000256" key="1">
    <source>
        <dbReference type="ARBA" id="ARBA00001946"/>
    </source>
</evidence>
<evidence type="ECO:0000259" key="19">
    <source>
        <dbReference type="PROSITE" id="PS51194"/>
    </source>
</evidence>
<evidence type="ECO:0000256" key="16">
    <source>
        <dbReference type="NCBIfam" id="TIGR01389"/>
    </source>
</evidence>
<dbReference type="Pfam" id="PF09382">
    <property type="entry name" value="RQC"/>
    <property type="match status" value="1"/>
</dbReference>
<keyword evidence="10" id="KW-0067">ATP-binding</keyword>
<dbReference type="SUPFAM" id="SSF52540">
    <property type="entry name" value="P-loop containing nucleoside triphosphate hydrolases"/>
    <property type="match status" value="1"/>
</dbReference>
<dbReference type="GO" id="GO:0009432">
    <property type="term" value="P:SOS response"/>
    <property type="evidence" value="ECO:0007669"/>
    <property type="project" value="UniProtKB-UniRule"/>
</dbReference>
<evidence type="ECO:0000256" key="12">
    <source>
        <dbReference type="ARBA" id="ARBA00023172"/>
    </source>
</evidence>
<dbReference type="OrthoDB" id="9763310at2"/>
<evidence type="ECO:0000256" key="5">
    <source>
        <dbReference type="ARBA" id="ARBA00022741"/>
    </source>
</evidence>
<dbReference type="PROSITE" id="PS50967">
    <property type="entry name" value="HRDC"/>
    <property type="match status" value="1"/>
</dbReference>
<keyword evidence="6" id="KW-0227">DNA damage</keyword>
<dbReference type="FunFam" id="3.40.50.300:FF:001389">
    <property type="entry name" value="ATP-dependent DNA helicase RecQ"/>
    <property type="match status" value="1"/>
</dbReference>
<dbReference type="CDD" id="cd17920">
    <property type="entry name" value="DEXHc_RecQ"/>
    <property type="match status" value="1"/>
</dbReference>
<dbReference type="GO" id="GO:0043138">
    <property type="term" value="F:3'-5' DNA helicase activity"/>
    <property type="evidence" value="ECO:0007669"/>
    <property type="project" value="UniProtKB-EC"/>
</dbReference>
<dbReference type="InterPro" id="IPR004589">
    <property type="entry name" value="DNA_helicase_ATP-dep_RecQ"/>
</dbReference>
<dbReference type="GO" id="GO:0016787">
    <property type="term" value="F:hydrolase activity"/>
    <property type="evidence" value="ECO:0007669"/>
    <property type="project" value="UniProtKB-KW"/>
</dbReference>
<evidence type="ECO:0000256" key="8">
    <source>
        <dbReference type="ARBA" id="ARBA00022806"/>
    </source>
</evidence>
<dbReference type="NCBIfam" id="TIGR00614">
    <property type="entry name" value="recQ_fam"/>
    <property type="match status" value="1"/>
</dbReference>
<evidence type="ECO:0000259" key="17">
    <source>
        <dbReference type="PROSITE" id="PS50967"/>
    </source>
</evidence>
<dbReference type="GO" id="GO:0003677">
    <property type="term" value="F:DNA binding"/>
    <property type="evidence" value="ECO:0007669"/>
    <property type="project" value="UniProtKB-KW"/>
</dbReference>
<dbReference type="Gene3D" id="1.10.150.80">
    <property type="entry name" value="HRDC domain"/>
    <property type="match status" value="1"/>
</dbReference>
<keyword evidence="14" id="KW-0413">Isomerase</keyword>
<evidence type="ECO:0000256" key="11">
    <source>
        <dbReference type="ARBA" id="ARBA00023125"/>
    </source>
</evidence>
<dbReference type="PROSITE" id="PS51192">
    <property type="entry name" value="HELICASE_ATP_BIND_1"/>
    <property type="match status" value="1"/>
</dbReference>
<dbReference type="InterPro" id="IPR044876">
    <property type="entry name" value="HRDC_dom_sf"/>
</dbReference>
<comment type="cofactor">
    <cofactor evidence="1">
        <name>Mg(2+)</name>
        <dbReference type="ChEBI" id="CHEBI:18420"/>
    </cofactor>
</comment>
<dbReference type="GO" id="GO:0009378">
    <property type="term" value="F:four-way junction helicase activity"/>
    <property type="evidence" value="ECO:0007669"/>
    <property type="project" value="TreeGrafter"/>
</dbReference>
<dbReference type="GO" id="GO:0005737">
    <property type="term" value="C:cytoplasm"/>
    <property type="evidence" value="ECO:0007669"/>
    <property type="project" value="TreeGrafter"/>
</dbReference>
<evidence type="ECO:0000256" key="14">
    <source>
        <dbReference type="ARBA" id="ARBA00023235"/>
    </source>
</evidence>
<dbReference type="Gene3D" id="3.40.50.300">
    <property type="entry name" value="P-loop containing nucleotide triphosphate hydrolases"/>
    <property type="match status" value="2"/>
</dbReference>
<keyword evidence="7 20" id="KW-0378">Hydrolase</keyword>
<comment type="cofactor">
    <cofactor evidence="2">
        <name>Zn(2+)</name>
        <dbReference type="ChEBI" id="CHEBI:29105"/>
    </cofactor>
</comment>
<evidence type="ECO:0000256" key="15">
    <source>
        <dbReference type="ARBA" id="ARBA00034617"/>
    </source>
</evidence>
<dbReference type="GO" id="GO:0006310">
    <property type="term" value="P:DNA recombination"/>
    <property type="evidence" value="ECO:0007669"/>
    <property type="project" value="UniProtKB-UniRule"/>
</dbReference>
<evidence type="ECO:0000313" key="21">
    <source>
        <dbReference type="Proteomes" id="UP000371977"/>
    </source>
</evidence>
<keyword evidence="8 20" id="KW-0347">Helicase</keyword>
<accession>A0A6C2C451</accession>
<comment type="caution">
    <text evidence="20">The sequence shown here is derived from an EMBL/GenBank/DDBJ whole genome shotgun (WGS) entry which is preliminary data.</text>
</comment>
<dbReference type="InterPro" id="IPR006293">
    <property type="entry name" value="DNA_helicase_ATP-dep_RecQ_bac"/>
</dbReference>
<dbReference type="Pfam" id="PF00270">
    <property type="entry name" value="DEAD"/>
    <property type="match status" value="1"/>
</dbReference>
<gene>
    <name evidence="20" type="primary">recQ</name>
    <name evidence="20" type="ORF">ESZ50_08275</name>
</gene>
<dbReference type="PANTHER" id="PTHR13710:SF105">
    <property type="entry name" value="ATP-DEPENDENT DNA HELICASE Q1"/>
    <property type="match status" value="1"/>
</dbReference>
<dbReference type="Proteomes" id="UP000371977">
    <property type="component" value="Unassembled WGS sequence"/>
</dbReference>
<feature type="domain" description="HRDC" evidence="17">
    <location>
        <begin position="519"/>
        <end position="594"/>
    </location>
</feature>
<evidence type="ECO:0000256" key="3">
    <source>
        <dbReference type="ARBA" id="ARBA00005446"/>
    </source>
</evidence>
<evidence type="ECO:0000259" key="18">
    <source>
        <dbReference type="PROSITE" id="PS51192"/>
    </source>
</evidence>
<dbReference type="InterPro" id="IPR010997">
    <property type="entry name" value="HRDC-like_sf"/>
</dbReference>
<dbReference type="Pfam" id="PF00271">
    <property type="entry name" value="Helicase_C"/>
    <property type="match status" value="1"/>
</dbReference>
<evidence type="ECO:0000313" key="20">
    <source>
        <dbReference type="EMBL" id="TYC48499.1"/>
    </source>
</evidence>
<dbReference type="InterPro" id="IPR002121">
    <property type="entry name" value="HRDC_dom"/>
</dbReference>
<dbReference type="PANTHER" id="PTHR13710">
    <property type="entry name" value="DNA HELICASE RECQ FAMILY MEMBER"/>
    <property type="match status" value="1"/>
</dbReference>
<dbReference type="InterPro" id="IPR001650">
    <property type="entry name" value="Helicase_C-like"/>
</dbReference>